<reference evidence="4" key="1">
    <citation type="journal article" date="2021" name="PeerJ">
        <title>Extensive microbial diversity within the chicken gut microbiome revealed by metagenomics and culture.</title>
        <authorList>
            <person name="Gilroy R."/>
            <person name="Ravi A."/>
            <person name="Getino M."/>
            <person name="Pursley I."/>
            <person name="Horton D.L."/>
            <person name="Alikhan N.F."/>
            <person name="Baker D."/>
            <person name="Gharbi K."/>
            <person name="Hall N."/>
            <person name="Watson M."/>
            <person name="Adriaenssens E.M."/>
            <person name="Foster-Nyarko E."/>
            <person name="Jarju S."/>
            <person name="Secka A."/>
            <person name="Antonio M."/>
            <person name="Oren A."/>
            <person name="Chaudhuri R.R."/>
            <person name="La Ragione R."/>
            <person name="Hildebrand F."/>
            <person name="Pallen M.J."/>
        </authorList>
    </citation>
    <scope>NUCLEOTIDE SEQUENCE</scope>
    <source>
        <strain evidence="4">MalCec1-1739</strain>
    </source>
</reference>
<evidence type="ECO:0000259" key="3">
    <source>
        <dbReference type="Pfam" id="PF13505"/>
    </source>
</evidence>
<evidence type="ECO:0000256" key="1">
    <source>
        <dbReference type="ARBA" id="ARBA00022729"/>
    </source>
</evidence>
<reference evidence="4" key="2">
    <citation type="submission" date="2021-04" db="EMBL/GenBank/DDBJ databases">
        <authorList>
            <person name="Gilroy R."/>
        </authorList>
    </citation>
    <scope>NUCLEOTIDE SEQUENCE</scope>
    <source>
        <strain evidence="4">MalCec1-1739</strain>
    </source>
</reference>
<keyword evidence="1 2" id="KW-0732">Signal</keyword>
<name>A0A9D2ZUQ3_9BACT</name>
<gene>
    <name evidence="4" type="ORF">IAA93_03255</name>
</gene>
<proteinExistence type="predicted"/>
<dbReference type="InterPro" id="IPR027385">
    <property type="entry name" value="Beta-barrel_OMP"/>
</dbReference>
<dbReference type="SUPFAM" id="SSF56925">
    <property type="entry name" value="OMPA-like"/>
    <property type="match status" value="1"/>
</dbReference>
<dbReference type="Proteomes" id="UP000787625">
    <property type="component" value="Unassembled WGS sequence"/>
</dbReference>
<organism evidence="4 5">
    <name type="scientific">Candidatus Avibacteroides avistercoris</name>
    <dbReference type="NCBI Taxonomy" id="2840690"/>
    <lineage>
        <taxon>Bacteria</taxon>
        <taxon>Pseudomonadati</taxon>
        <taxon>Bacteroidota</taxon>
        <taxon>Bacteroidia</taxon>
        <taxon>Bacteroidales</taxon>
        <taxon>Bacteroidaceae</taxon>
        <taxon>Bacteroidaceae incertae sedis</taxon>
        <taxon>Candidatus Avibacteroides</taxon>
    </lineage>
</organism>
<evidence type="ECO:0000313" key="4">
    <source>
        <dbReference type="EMBL" id="HJD52731.1"/>
    </source>
</evidence>
<evidence type="ECO:0000256" key="2">
    <source>
        <dbReference type="SAM" id="SignalP"/>
    </source>
</evidence>
<dbReference type="Gene3D" id="2.40.160.20">
    <property type="match status" value="1"/>
</dbReference>
<dbReference type="EMBL" id="DWUP01000065">
    <property type="protein sequence ID" value="HJD52731.1"/>
    <property type="molecule type" value="Genomic_DNA"/>
</dbReference>
<dbReference type="InterPro" id="IPR011250">
    <property type="entry name" value="OMP/PagP_B-barrel"/>
</dbReference>
<sequence>MKRISRLSIACLAALLAAVMPSGEALGQVKYGDLHFGAAWQMHSPFSGDFADKLSGWGMGFDVAYDITPRWTVGGFFNFHTNHKYVERQTLVIGPTQALTTDQQRSYYQLPFGASAGYTLWDNAHFRPYVGAKVGAMYSKATTYYGTGGVYDKSWGFYVSPEVGAVIYPAAGKRFGFKIAGYYSYATNQTATLDSSIEGQSGAGFRVGVVF</sequence>
<evidence type="ECO:0000313" key="5">
    <source>
        <dbReference type="Proteomes" id="UP000787625"/>
    </source>
</evidence>
<comment type="caution">
    <text evidence="4">The sequence shown here is derived from an EMBL/GenBank/DDBJ whole genome shotgun (WGS) entry which is preliminary data.</text>
</comment>
<feature type="signal peptide" evidence="2">
    <location>
        <begin position="1"/>
        <end position="27"/>
    </location>
</feature>
<dbReference type="Pfam" id="PF13505">
    <property type="entry name" value="OMP_b-brl"/>
    <property type="match status" value="1"/>
</dbReference>
<protein>
    <submittedName>
        <fullName evidence="4">Porin family protein</fullName>
    </submittedName>
</protein>
<feature type="chain" id="PRO_5038371401" evidence="2">
    <location>
        <begin position="28"/>
        <end position="211"/>
    </location>
</feature>
<dbReference type="AlphaFoldDB" id="A0A9D2ZUQ3"/>
<feature type="domain" description="Outer membrane protein beta-barrel" evidence="3">
    <location>
        <begin position="10"/>
        <end position="184"/>
    </location>
</feature>
<accession>A0A9D2ZUQ3</accession>